<accession>A0ABR1YI89</accession>
<evidence type="ECO:0000256" key="1">
    <source>
        <dbReference type="SAM" id="MobiDB-lite"/>
    </source>
</evidence>
<comment type="caution">
    <text evidence="2">The sequence shown here is derived from an EMBL/GenBank/DDBJ whole genome shotgun (WGS) entry which is preliminary data.</text>
</comment>
<keyword evidence="3" id="KW-1185">Reference proteome</keyword>
<organism evidence="2 3">
    <name type="scientific">Phyllosticta capitalensis</name>
    <dbReference type="NCBI Taxonomy" id="121624"/>
    <lineage>
        <taxon>Eukaryota</taxon>
        <taxon>Fungi</taxon>
        <taxon>Dikarya</taxon>
        <taxon>Ascomycota</taxon>
        <taxon>Pezizomycotina</taxon>
        <taxon>Dothideomycetes</taxon>
        <taxon>Dothideomycetes incertae sedis</taxon>
        <taxon>Botryosphaeriales</taxon>
        <taxon>Phyllostictaceae</taxon>
        <taxon>Phyllosticta</taxon>
    </lineage>
</organism>
<reference evidence="2 3" key="1">
    <citation type="submission" date="2024-04" db="EMBL/GenBank/DDBJ databases">
        <title>Phyllosticta paracitricarpa is synonymous to the EU quarantine fungus P. citricarpa based on phylogenomic analyses.</title>
        <authorList>
            <consortium name="Lawrence Berkeley National Laboratory"/>
            <person name="Van Ingen-Buijs V.A."/>
            <person name="Van Westerhoven A.C."/>
            <person name="Haridas S."/>
            <person name="Skiadas P."/>
            <person name="Martin F."/>
            <person name="Groenewald J.Z."/>
            <person name="Crous P.W."/>
            <person name="Seidl M.F."/>
        </authorList>
    </citation>
    <scope>NUCLEOTIDE SEQUENCE [LARGE SCALE GENOMIC DNA]</scope>
    <source>
        <strain evidence="2 3">CBS 123374</strain>
    </source>
</reference>
<evidence type="ECO:0000313" key="2">
    <source>
        <dbReference type="EMBL" id="KAK8229382.1"/>
    </source>
</evidence>
<feature type="region of interest" description="Disordered" evidence="1">
    <location>
        <begin position="11"/>
        <end position="30"/>
    </location>
</feature>
<evidence type="ECO:0000313" key="3">
    <source>
        <dbReference type="Proteomes" id="UP001492380"/>
    </source>
</evidence>
<dbReference type="EMBL" id="JBBWRZ010000009">
    <property type="protein sequence ID" value="KAK8229382.1"/>
    <property type="molecule type" value="Genomic_DNA"/>
</dbReference>
<protein>
    <submittedName>
        <fullName evidence="2">Uncharacterized protein</fullName>
    </submittedName>
</protein>
<proteinExistence type="predicted"/>
<name>A0ABR1YI89_9PEZI</name>
<dbReference type="Proteomes" id="UP001492380">
    <property type="component" value="Unassembled WGS sequence"/>
</dbReference>
<sequence length="244" mass="26991">MSCDGHWVPLQRGRRQSVHDRNQGHSGVRPCKTLATAGLHAAGRAEKAITKVAADFSANARRQLSHSSRPALLLPPIQAIVFPRAFEAKTRLDQKHLSKFCLYVDKDRYITKHFLISHPSVIVAPAMPAPGLALCAVVSQPRQLGRKVRIPPRGQRNYACVSPNWRVYCYRCRLSSTPQPTSPACLSAMPFASGPSSSSEGDKQMAIDLAEVRHPRTIAPFRMNCVGAIKWYFVREVPGGSRRC</sequence>
<gene>
    <name evidence="2" type="ORF">HDK90DRAFT_356442</name>
</gene>